<feature type="domain" description="Helicase ATP-binding" evidence="5">
    <location>
        <begin position="8"/>
        <end position="198"/>
    </location>
</feature>
<dbReference type="InterPro" id="IPR014001">
    <property type="entry name" value="Helicase_ATP-bd"/>
</dbReference>
<dbReference type="PANTHER" id="PTHR24031">
    <property type="entry name" value="RNA HELICASE"/>
    <property type="match status" value="1"/>
</dbReference>
<comment type="function">
    <text evidence="4">RNA helicase.</text>
</comment>
<dbReference type="GO" id="GO:0005524">
    <property type="term" value="F:ATP binding"/>
    <property type="evidence" value="ECO:0007669"/>
    <property type="project" value="UniProtKB-UniRule"/>
</dbReference>
<dbReference type="SUPFAM" id="SSF52540">
    <property type="entry name" value="P-loop containing nucleoside triphosphate hydrolases"/>
    <property type="match status" value="1"/>
</dbReference>
<reference evidence="6 7" key="1">
    <citation type="journal article" date="2024" name="Science">
        <title>Giant polyketide synthase enzymes in the biosynthesis of giant marine polyether toxins.</title>
        <authorList>
            <person name="Fallon T.R."/>
            <person name="Shende V.V."/>
            <person name="Wierzbicki I.H."/>
            <person name="Pendleton A.L."/>
            <person name="Watervoot N.F."/>
            <person name="Auber R.P."/>
            <person name="Gonzalez D.J."/>
            <person name="Wisecaver J.H."/>
            <person name="Moore B.S."/>
        </authorList>
    </citation>
    <scope>NUCLEOTIDE SEQUENCE [LARGE SCALE GENOMIC DNA]</scope>
    <source>
        <strain evidence="6 7">12B1</strain>
    </source>
</reference>
<accession>A0AB34JF06</accession>
<dbReference type="InterPro" id="IPR027417">
    <property type="entry name" value="P-loop_NTPase"/>
</dbReference>
<dbReference type="GO" id="GO:0003723">
    <property type="term" value="F:RNA binding"/>
    <property type="evidence" value="ECO:0007669"/>
    <property type="project" value="UniProtKB-UniRule"/>
</dbReference>
<comment type="domain">
    <text evidence="4">The Q motif is unique to and characteristic of the DEAD box family of RNA helicases and controls ATP binding and hydrolysis.</text>
</comment>
<evidence type="ECO:0000256" key="3">
    <source>
        <dbReference type="ARBA" id="ARBA00022840"/>
    </source>
</evidence>
<dbReference type="GO" id="GO:0003724">
    <property type="term" value="F:RNA helicase activity"/>
    <property type="evidence" value="ECO:0007669"/>
    <property type="project" value="UniProtKB-EC"/>
</dbReference>
<dbReference type="AlphaFoldDB" id="A0AB34JF06"/>
<keyword evidence="3 4" id="KW-0067">ATP-binding</keyword>
<keyword evidence="2 4" id="KW-0378">Hydrolase</keyword>
<comment type="catalytic activity">
    <reaction evidence="4">
        <text>ATP + H2O = ADP + phosphate + H(+)</text>
        <dbReference type="Rhea" id="RHEA:13065"/>
        <dbReference type="ChEBI" id="CHEBI:15377"/>
        <dbReference type="ChEBI" id="CHEBI:15378"/>
        <dbReference type="ChEBI" id="CHEBI:30616"/>
        <dbReference type="ChEBI" id="CHEBI:43474"/>
        <dbReference type="ChEBI" id="CHEBI:456216"/>
        <dbReference type="EC" id="3.6.4.13"/>
    </reaction>
</comment>
<proteinExistence type="inferred from homology"/>
<dbReference type="SMART" id="SM00487">
    <property type="entry name" value="DEXDc"/>
    <property type="match status" value="1"/>
</dbReference>
<evidence type="ECO:0000313" key="7">
    <source>
        <dbReference type="Proteomes" id="UP001515480"/>
    </source>
</evidence>
<dbReference type="Pfam" id="PF00270">
    <property type="entry name" value="DEAD"/>
    <property type="match status" value="1"/>
</dbReference>
<dbReference type="InterPro" id="IPR011545">
    <property type="entry name" value="DEAD/DEAH_box_helicase_dom"/>
</dbReference>
<organism evidence="6 7">
    <name type="scientific">Prymnesium parvum</name>
    <name type="common">Toxic golden alga</name>
    <dbReference type="NCBI Taxonomy" id="97485"/>
    <lineage>
        <taxon>Eukaryota</taxon>
        <taxon>Haptista</taxon>
        <taxon>Haptophyta</taxon>
        <taxon>Prymnesiophyceae</taxon>
        <taxon>Prymnesiales</taxon>
        <taxon>Prymnesiaceae</taxon>
        <taxon>Prymnesium</taxon>
    </lineage>
</organism>
<keyword evidence="4" id="KW-0694">RNA-binding</keyword>
<evidence type="ECO:0000259" key="5">
    <source>
        <dbReference type="PROSITE" id="PS51192"/>
    </source>
</evidence>
<comment type="caution">
    <text evidence="6">The sequence shown here is derived from an EMBL/GenBank/DDBJ whole genome shotgun (WGS) entry which is preliminary data.</text>
</comment>
<keyword evidence="7" id="KW-1185">Reference proteome</keyword>
<sequence>MPTSENRESMREVPKAAIIQWPTGSGKTLCYTLPMISRMDMTQCGRGLQGLVLVPTRELAIQTKQTLSQMTGRGVANKKGNKVKVMSLLGDLETMDERTKHIMLSEITHKPPDLAVGTPKMLSQLLHASHLPLCTDAALRTLVLDEVDTLGDSPHWEHTSELLKSKLWKHGAVWLVSAYVSEKLAKKCFAAASAAGSVINPVQLRSPALMPMRVQHVLVPPSARVFEGYSSFASLVKGILMGAKRRERKLLLWQNEKRKNKMRAVVFVSK</sequence>
<evidence type="ECO:0000256" key="2">
    <source>
        <dbReference type="ARBA" id="ARBA00022801"/>
    </source>
</evidence>
<protein>
    <recommendedName>
        <fullName evidence="4">ATP-dependent RNA helicase</fullName>
        <ecNumber evidence="4">3.6.4.13</ecNumber>
    </recommendedName>
</protein>
<dbReference type="EMBL" id="JBGBPQ010000009">
    <property type="protein sequence ID" value="KAL1519503.1"/>
    <property type="molecule type" value="Genomic_DNA"/>
</dbReference>
<keyword evidence="1 4" id="KW-0547">Nucleotide-binding</keyword>
<dbReference type="EC" id="3.6.4.13" evidence="4"/>
<comment type="similarity">
    <text evidence="4">Belongs to the DEAD box helicase family.</text>
</comment>
<dbReference type="PROSITE" id="PS51192">
    <property type="entry name" value="HELICASE_ATP_BIND_1"/>
    <property type="match status" value="1"/>
</dbReference>
<gene>
    <name evidence="6" type="ORF">AB1Y20_023020</name>
</gene>
<dbReference type="GO" id="GO:0016787">
    <property type="term" value="F:hydrolase activity"/>
    <property type="evidence" value="ECO:0007669"/>
    <property type="project" value="UniProtKB-KW"/>
</dbReference>
<dbReference type="Gene3D" id="3.40.50.300">
    <property type="entry name" value="P-loop containing nucleotide triphosphate hydrolases"/>
    <property type="match status" value="1"/>
</dbReference>
<keyword evidence="4" id="KW-0347">Helicase</keyword>
<evidence type="ECO:0000313" key="6">
    <source>
        <dbReference type="EMBL" id="KAL1519503.1"/>
    </source>
</evidence>
<name>A0AB34JF06_PRYPA</name>
<evidence type="ECO:0000256" key="1">
    <source>
        <dbReference type="ARBA" id="ARBA00022741"/>
    </source>
</evidence>
<dbReference type="Proteomes" id="UP001515480">
    <property type="component" value="Unassembled WGS sequence"/>
</dbReference>
<evidence type="ECO:0000256" key="4">
    <source>
        <dbReference type="RuleBase" id="RU365068"/>
    </source>
</evidence>